<reference evidence="1 2" key="1">
    <citation type="journal article" date="2021" name="Elife">
        <title>Chloroplast acquisition without the gene transfer in kleptoplastic sea slugs, Plakobranchus ocellatus.</title>
        <authorList>
            <person name="Maeda T."/>
            <person name="Takahashi S."/>
            <person name="Yoshida T."/>
            <person name="Shimamura S."/>
            <person name="Takaki Y."/>
            <person name="Nagai Y."/>
            <person name="Toyoda A."/>
            <person name="Suzuki Y."/>
            <person name="Arimoto A."/>
            <person name="Ishii H."/>
            <person name="Satoh N."/>
            <person name="Nishiyama T."/>
            <person name="Hasebe M."/>
            <person name="Maruyama T."/>
            <person name="Minagawa J."/>
            <person name="Obokata J."/>
            <person name="Shigenobu S."/>
        </authorList>
    </citation>
    <scope>NUCLEOTIDE SEQUENCE [LARGE SCALE GENOMIC DNA]</scope>
</reference>
<organism evidence="1 2">
    <name type="scientific">Plakobranchus ocellatus</name>
    <dbReference type="NCBI Taxonomy" id="259542"/>
    <lineage>
        <taxon>Eukaryota</taxon>
        <taxon>Metazoa</taxon>
        <taxon>Spiralia</taxon>
        <taxon>Lophotrochozoa</taxon>
        <taxon>Mollusca</taxon>
        <taxon>Gastropoda</taxon>
        <taxon>Heterobranchia</taxon>
        <taxon>Euthyneura</taxon>
        <taxon>Panpulmonata</taxon>
        <taxon>Sacoglossa</taxon>
        <taxon>Placobranchoidea</taxon>
        <taxon>Plakobranchidae</taxon>
        <taxon>Plakobranchus</taxon>
    </lineage>
</organism>
<name>A0AAV3YZ50_9GAST</name>
<proteinExistence type="predicted"/>
<evidence type="ECO:0000313" key="1">
    <source>
        <dbReference type="EMBL" id="GFN87471.1"/>
    </source>
</evidence>
<gene>
    <name evidence="1" type="ORF">PoB_001397700</name>
</gene>
<evidence type="ECO:0000313" key="2">
    <source>
        <dbReference type="Proteomes" id="UP000735302"/>
    </source>
</evidence>
<keyword evidence="2" id="KW-1185">Reference proteome</keyword>
<dbReference type="EMBL" id="BLXT01001714">
    <property type="protein sequence ID" value="GFN87471.1"/>
    <property type="molecule type" value="Genomic_DNA"/>
</dbReference>
<accession>A0AAV3YZ50</accession>
<sequence length="164" mass="18294">MVLLLRIEFNSLWILKGDLSATFADPFKLISINFFNCDHFAKGDMLINVGRSSAILLLATETAPRWSSVGQCCPSVSGEGNGQRGMLVSDSHYCRAITTATPRIHPSPHTDRTSRQTRRPHCGGGPLNYFQHCRVASYGTRQPRWSTFFPRAPNGGITSWQMHK</sequence>
<dbReference type="Proteomes" id="UP000735302">
    <property type="component" value="Unassembled WGS sequence"/>
</dbReference>
<dbReference type="AlphaFoldDB" id="A0AAV3YZ50"/>
<protein>
    <submittedName>
        <fullName evidence="1">Uncharacterized protein</fullName>
    </submittedName>
</protein>
<comment type="caution">
    <text evidence="1">The sequence shown here is derived from an EMBL/GenBank/DDBJ whole genome shotgun (WGS) entry which is preliminary data.</text>
</comment>